<feature type="transmembrane region" description="Helical" evidence="1">
    <location>
        <begin position="65"/>
        <end position="83"/>
    </location>
</feature>
<keyword evidence="3" id="KW-1185">Reference proteome</keyword>
<dbReference type="RefSeq" id="WP_188862121.1">
    <property type="nucleotide sequence ID" value="NZ_BMLT01000010.1"/>
</dbReference>
<keyword evidence="1" id="KW-0812">Transmembrane</keyword>
<feature type="transmembrane region" description="Helical" evidence="1">
    <location>
        <begin position="255"/>
        <end position="278"/>
    </location>
</feature>
<reference evidence="2 3" key="1">
    <citation type="journal article" date="2014" name="Int. J. Syst. Evol. Microbiol.">
        <title>Complete genome sequence of Corynebacterium casei LMG S-19264T (=DSM 44701T), isolated from a smear-ripened cheese.</title>
        <authorList>
            <consortium name="US DOE Joint Genome Institute (JGI-PGF)"/>
            <person name="Walter F."/>
            <person name="Albersmeier A."/>
            <person name="Kalinowski J."/>
            <person name="Ruckert C."/>
        </authorList>
    </citation>
    <scope>NUCLEOTIDE SEQUENCE [LARGE SCALE GENOMIC DNA]</scope>
    <source>
        <strain evidence="2 3">CGMCC 1.7286</strain>
    </source>
</reference>
<dbReference type="Proteomes" id="UP000599578">
    <property type="component" value="Unassembled WGS sequence"/>
</dbReference>
<dbReference type="EMBL" id="BMLT01000010">
    <property type="protein sequence ID" value="GGO86422.1"/>
    <property type="molecule type" value="Genomic_DNA"/>
</dbReference>
<gene>
    <name evidence="2" type="ORF">GCM10011348_37250</name>
</gene>
<proteinExistence type="predicted"/>
<sequence length="320" mass="35174">MSSPFGKFCRELLVEIRTVSFTLFRIMIPVILVVKLLELLGGVALLGKMLAPLMALVGLPESMGLVWAATMASNIYAGMLVFFTQTQQDALTVAQVTVLGAMMLVAHGLPVEARIAQKAGVRLRATLLLRIGGGLLFGWLLHLAYREGGWLQQPNMLLWQPQAQDSSLGGWLLMQGKSLLMVQLVIVVLLTTLKILRLIGVERLMFWLLQPLLKLLGIGGQATTITIIGVTLGLSFGGGLLIREAQTGQIPKRDVFAAMAFLGLCHSLIEDTLLVMLLGAHLSGILWARLAFSLICIALLTRWMDRRSDGFQHRHLIYRE</sequence>
<feature type="transmembrane region" description="Helical" evidence="1">
    <location>
        <begin position="21"/>
        <end position="45"/>
    </location>
</feature>
<accession>A0A917ZP09</accession>
<evidence type="ECO:0000313" key="2">
    <source>
        <dbReference type="EMBL" id="GGO86422.1"/>
    </source>
</evidence>
<evidence type="ECO:0000313" key="3">
    <source>
        <dbReference type="Proteomes" id="UP000599578"/>
    </source>
</evidence>
<name>A0A917ZP09_9GAMM</name>
<comment type="caution">
    <text evidence="2">The sequence shown here is derived from an EMBL/GenBank/DDBJ whole genome shotgun (WGS) entry which is preliminary data.</text>
</comment>
<feature type="transmembrane region" description="Helical" evidence="1">
    <location>
        <begin position="179"/>
        <end position="200"/>
    </location>
</feature>
<evidence type="ECO:0008006" key="4">
    <source>
        <dbReference type="Google" id="ProtNLM"/>
    </source>
</evidence>
<protein>
    <recommendedName>
        <fullName evidence="4">Nucleoside transporter/FeoB GTPase Gate domain-containing protein</fullName>
    </recommendedName>
</protein>
<feature type="transmembrane region" description="Helical" evidence="1">
    <location>
        <begin position="220"/>
        <end position="243"/>
    </location>
</feature>
<feature type="transmembrane region" description="Helical" evidence="1">
    <location>
        <begin position="90"/>
        <end position="107"/>
    </location>
</feature>
<feature type="transmembrane region" description="Helical" evidence="1">
    <location>
        <begin position="127"/>
        <end position="145"/>
    </location>
</feature>
<dbReference type="AlphaFoldDB" id="A0A917ZP09"/>
<keyword evidence="1" id="KW-1133">Transmembrane helix</keyword>
<organism evidence="2 3">
    <name type="scientific">Marinobacterium nitratireducens</name>
    <dbReference type="NCBI Taxonomy" id="518897"/>
    <lineage>
        <taxon>Bacteria</taxon>
        <taxon>Pseudomonadati</taxon>
        <taxon>Pseudomonadota</taxon>
        <taxon>Gammaproteobacteria</taxon>
        <taxon>Oceanospirillales</taxon>
        <taxon>Oceanospirillaceae</taxon>
        <taxon>Marinobacterium</taxon>
    </lineage>
</organism>
<feature type="transmembrane region" description="Helical" evidence="1">
    <location>
        <begin position="284"/>
        <end position="304"/>
    </location>
</feature>
<evidence type="ECO:0000256" key="1">
    <source>
        <dbReference type="SAM" id="Phobius"/>
    </source>
</evidence>
<keyword evidence="1" id="KW-0472">Membrane</keyword>